<sequence>MPNYNQWKGAKLAKTTHDRGLNAALAENCTNRRPIKKDYVDVLRQADQNMPQADQSDGFFLMNKLPTELKDMIYEDLLLFQGSRTCHPQILATCREVNKEASRILYTKNVFEIKISDDSVQAHGRLCGDYDPSSHSRETSNITALQWPDYLRRVGKIGISVEQGQAPTRAWQRFVSAWPPATAIGAHPTTMSQVFYSLCSFLEDRHAVTSLELDLRSVTTTSDDTKIIDGFEYTFTMLGPHVTLQLKTNKPGHDVPLGNAPRKQHRGSALTPALKLLATVARFRALEEPIVPIEGSRRPSPGLNNTPLAKARALGRKLGGQAADQFGPGRFFDREWEGRARDATAELKRQLKDFGQDDSLVLGNAYDFVIGRLQHQRDALKRTQ</sequence>
<protein>
    <submittedName>
        <fullName evidence="1">Uncharacterized protein</fullName>
    </submittedName>
</protein>
<gene>
    <name evidence="1" type="ORF">LTR37_012353</name>
</gene>
<proteinExistence type="predicted"/>
<evidence type="ECO:0000313" key="1">
    <source>
        <dbReference type="EMBL" id="KAK3707021.1"/>
    </source>
</evidence>
<accession>A0ACC3N275</accession>
<organism evidence="1 2">
    <name type="scientific">Vermiconidia calcicola</name>
    <dbReference type="NCBI Taxonomy" id="1690605"/>
    <lineage>
        <taxon>Eukaryota</taxon>
        <taxon>Fungi</taxon>
        <taxon>Dikarya</taxon>
        <taxon>Ascomycota</taxon>
        <taxon>Pezizomycotina</taxon>
        <taxon>Dothideomycetes</taxon>
        <taxon>Dothideomycetidae</taxon>
        <taxon>Mycosphaerellales</taxon>
        <taxon>Extremaceae</taxon>
        <taxon>Vermiconidia</taxon>
    </lineage>
</organism>
<name>A0ACC3N275_9PEZI</name>
<dbReference type="EMBL" id="JAUTXU010000114">
    <property type="protein sequence ID" value="KAK3707021.1"/>
    <property type="molecule type" value="Genomic_DNA"/>
</dbReference>
<reference evidence="1" key="1">
    <citation type="submission" date="2023-07" db="EMBL/GenBank/DDBJ databases">
        <title>Black Yeasts Isolated from many extreme environments.</title>
        <authorList>
            <person name="Coleine C."/>
            <person name="Stajich J.E."/>
            <person name="Selbmann L."/>
        </authorList>
    </citation>
    <scope>NUCLEOTIDE SEQUENCE</scope>
    <source>
        <strain evidence="1">CCFEE 5714</strain>
    </source>
</reference>
<comment type="caution">
    <text evidence="1">The sequence shown here is derived from an EMBL/GenBank/DDBJ whole genome shotgun (WGS) entry which is preliminary data.</text>
</comment>
<dbReference type="Proteomes" id="UP001281147">
    <property type="component" value="Unassembled WGS sequence"/>
</dbReference>
<keyword evidence="2" id="KW-1185">Reference proteome</keyword>
<evidence type="ECO:0000313" key="2">
    <source>
        <dbReference type="Proteomes" id="UP001281147"/>
    </source>
</evidence>